<reference evidence="4 5" key="1">
    <citation type="submission" date="2019-03" db="EMBL/GenBank/DDBJ databases">
        <title>Genomic Encyclopedia of Type Strains, Phase IV (KMG-IV): sequencing the most valuable type-strain genomes for metagenomic binning, comparative biology and taxonomic classification.</title>
        <authorList>
            <person name="Goeker M."/>
        </authorList>
    </citation>
    <scope>NUCLEOTIDE SEQUENCE [LARGE SCALE GENOMIC DNA]</scope>
    <source>
        <strain evidence="4 5">DSM 100048</strain>
    </source>
</reference>
<feature type="chain" id="PRO_5020386076" evidence="1">
    <location>
        <begin position="26"/>
        <end position="259"/>
    </location>
</feature>
<accession>A0A4R3UTA5</accession>
<sequence>MKRLRRLSALALVSAAVAVSFPAAAQWQRFAPAAELVQGKALQDKGLKLDLPSLSENGGAVPLGIVFDGVLDEGDALDAIHILATANPRPEIIAFRFLDESVVPDLSTRIRLSESQSVIAIAVSRSGKAWVAEQPVRVTVSGCLMPDEEQPQARMRNPRVAVSPKIAANRPVEIKSMIQHPMETGLREGADGATVPQNLVRSLEVSLAERPVLQARFHSGTASNPYVRLHVRPGGAEAVRLVWTDQDGGQLSEERPLPA</sequence>
<feature type="signal peptide" evidence="1">
    <location>
        <begin position="1"/>
        <end position="25"/>
    </location>
</feature>
<keyword evidence="5" id="KW-1185">Reference proteome</keyword>
<dbReference type="Pfam" id="PF08770">
    <property type="entry name" value="SoxZ"/>
    <property type="match status" value="1"/>
</dbReference>
<dbReference type="InterPro" id="IPR013783">
    <property type="entry name" value="Ig-like_fold"/>
</dbReference>
<evidence type="ECO:0000256" key="1">
    <source>
        <dbReference type="SAM" id="SignalP"/>
    </source>
</evidence>
<dbReference type="InterPro" id="IPR014756">
    <property type="entry name" value="Ig_E-set"/>
</dbReference>
<dbReference type="InterPro" id="IPR038162">
    <property type="entry name" value="SoxY_sf"/>
</dbReference>
<dbReference type="EMBL" id="SMBX01000011">
    <property type="protein sequence ID" value="TCU93668.1"/>
    <property type="molecule type" value="Genomic_DNA"/>
</dbReference>
<dbReference type="InterPro" id="IPR032711">
    <property type="entry name" value="SoxY"/>
</dbReference>
<feature type="domain" description="Ig-like SoxY" evidence="3">
    <location>
        <begin position="36"/>
        <end position="143"/>
    </location>
</feature>
<feature type="domain" description="Sulphur oxidation protein SoxZ" evidence="2">
    <location>
        <begin position="167"/>
        <end position="253"/>
    </location>
</feature>
<evidence type="ECO:0000313" key="4">
    <source>
        <dbReference type="EMBL" id="TCU93668.1"/>
    </source>
</evidence>
<proteinExistence type="predicted"/>
<name>A0A4R3UTA5_9BURK</name>
<keyword evidence="1" id="KW-0732">Signal</keyword>
<dbReference type="SUPFAM" id="SSF81296">
    <property type="entry name" value="E set domains"/>
    <property type="match status" value="1"/>
</dbReference>
<evidence type="ECO:0000313" key="5">
    <source>
        <dbReference type="Proteomes" id="UP000294692"/>
    </source>
</evidence>
<evidence type="ECO:0000259" key="3">
    <source>
        <dbReference type="Pfam" id="PF13501"/>
    </source>
</evidence>
<dbReference type="AlphaFoldDB" id="A0A4R3UTA5"/>
<dbReference type="Gene3D" id="2.60.40.10">
    <property type="entry name" value="Immunoglobulins"/>
    <property type="match status" value="1"/>
</dbReference>
<dbReference type="Pfam" id="PF13501">
    <property type="entry name" value="SoxY"/>
    <property type="match status" value="1"/>
</dbReference>
<comment type="caution">
    <text evidence="4">The sequence shown here is derived from an EMBL/GenBank/DDBJ whole genome shotgun (WGS) entry which is preliminary data.</text>
</comment>
<dbReference type="InterPro" id="IPR014880">
    <property type="entry name" value="SoxZ_dom"/>
</dbReference>
<gene>
    <name evidence="4" type="ORF">EV686_11120</name>
</gene>
<protein>
    <submittedName>
        <fullName evidence="4">Sulfur-oxidizing protein SoxY</fullName>
    </submittedName>
</protein>
<organism evidence="4 5">
    <name type="scientific">Paracandidimonas soli</name>
    <dbReference type="NCBI Taxonomy" id="1917182"/>
    <lineage>
        <taxon>Bacteria</taxon>
        <taxon>Pseudomonadati</taxon>
        <taxon>Pseudomonadota</taxon>
        <taxon>Betaproteobacteria</taxon>
        <taxon>Burkholderiales</taxon>
        <taxon>Alcaligenaceae</taxon>
        <taxon>Paracandidimonas</taxon>
    </lineage>
</organism>
<evidence type="ECO:0000259" key="2">
    <source>
        <dbReference type="Pfam" id="PF08770"/>
    </source>
</evidence>
<dbReference type="Gene3D" id="2.60.40.2470">
    <property type="entry name" value="SoxY domain"/>
    <property type="match status" value="1"/>
</dbReference>
<dbReference type="Proteomes" id="UP000294692">
    <property type="component" value="Unassembled WGS sequence"/>
</dbReference>